<organism evidence="2 3">
    <name type="scientific">Eptatretus burgeri</name>
    <name type="common">Inshore hagfish</name>
    <dbReference type="NCBI Taxonomy" id="7764"/>
    <lineage>
        <taxon>Eukaryota</taxon>
        <taxon>Metazoa</taxon>
        <taxon>Chordata</taxon>
        <taxon>Craniata</taxon>
        <taxon>Vertebrata</taxon>
        <taxon>Cyclostomata</taxon>
        <taxon>Myxini</taxon>
        <taxon>Myxiniformes</taxon>
        <taxon>Myxinidae</taxon>
        <taxon>Eptatretinae</taxon>
        <taxon>Eptatretus</taxon>
    </lineage>
</organism>
<evidence type="ECO:0000256" key="1">
    <source>
        <dbReference type="ARBA" id="ARBA00007091"/>
    </source>
</evidence>
<accession>A0A8C4N1I8</accession>
<keyword evidence="3" id="KW-1185">Reference proteome</keyword>
<proteinExistence type="inferred from homology"/>
<evidence type="ECO:0000313" key="2">
    <source>
        <dbReference type="Ensembl" id="ENSEBUP00000000804.1"/>
    </source>
</evidence>
<dbReference type="PANTHER" id="PTHR11362:SF147">
    <property type="entry name" value="PHOSPHATIDYLETHANOLAMINE BINDING PROTEIN"/>
    <property type="match status" value="1"/>
</dbReference>
<dbReference type="InterPro" id="IPR036610">
    <property type="entry name" value="PEBP-like_sf"/>
</dbReference>
<dbReference type="PANTHER" id="PTHR11362">
    <property type="entry name" value="PHOSPHATIDYLETHANOLAMINE-BINDING PROTEIN"/>
    <property type="match status" value="1"/>
</dbReference>
<dbReference type="OMA" id="QEVICYE"/>
<protein>
    <submittedName>
        <fullName evidence="2">Phosphatidylethanolamine binding protein 1</fullName>
    </submittedName>
</protein>
<dbReference type="InterPro" id="IPR001858">
    <property type="entry name" value="Phosphatidylethanolamine-bd_CS"/>
</dbReference>
<name>A0A8C4N1I8_EPTBU</name>
<dbReference type="Ensembl" id="ENSEBUT00000001110.1">
    <property type="protein sequence ID" value="ENSEBUP00000000804.1"/>
    <property type="gene ID" value="ENSEBUG00000000852.1"/>
</dbReference>
<dbReference type="AlphaFoldDB" id="A0A8C4N1I8"/>
<dbReference type="PROSITE" id="PS01220">
    <property type="entry name" value="PBP"/>
    <property type="match status" value="1"/>
</dbReference>
<dbReference type="GO" id="GO:0043409">
    <property type="term" value="P:negative regulation of MAPK cascade"/>
    <property type="evidence" value="ECO:0007669"/>
    <property type="project" value="TreeGrafter"/>
</dbReference>
<dbReference type="Gene3D" id="3.90.280.10">
    <property type="entry name" value="PEBP-like"/>
    <property type="match status" value="1"/>
</dbReference>
<dbReference type="GeneTree" id="ENSGT00940000157251"/>
<dbReference type="InterPro" id="IPR035810">
    <property type="entry name" value="PEBP_euk"/>
</dbReference>
<dbReference type="CDD" id="cd00866">
    <property type="entry name" value="PEBP_euk"/>
    <property type="match status" value="1"/>
</dbReference>
<reference evidence="2" key="1">
    <citation type="submission" date="2025-08" db="UniProtKB">
        <authorList>
            <consortium name="Ensembl"/>
        </authorList>
    </citation>
    <scope>IDENTIFICATION</scope>
</reference>
<dbReference type="SUPFAM" id="SSF49777">
    <property type="entry name" value="PEBP-like"/>
    <property type="match status" value="1"/>
</dbReference>
<dbReference type="Proteomes" id="UP000694388">
    <property type="component" value="Unplaced"/>
</dbReference>
<dbReference type="InterPro" id="IPR008914">
    <property type="entry name" value="PEBP"/>
</dbReference>
<evidence type="ECO:0000313" key="3">
    <source>
        <dbReference type="Proteomes" id="UP000694388"/>
    </source>
</evidence>
<reference evidence="2" key="2">
    <citation type="submission" date="2025-09" db="UniProtKB">
        <authorList>
            <consortium name="Ensembl"/>
        </authorList>
    </citation>
    <scope>IDENTIFICATION</scope>
</reference>
<comment type="similarity">
    <text evidence="1">Belongs to the phosphatidylethanolamine-binding protein family.</text>
</comment>
<sequence>MTTWDDLELHEVDEAPISMLRIEYQGGVEIKTLGQELTPTQVKDRPLKMSWDACDKSKLYTVILTDPDAPSQEPPKFREWQHYVAINVHCCDISTGDVMSGYIGSGPPKGTGLHRYVWLVYEQPGQISPPEDLPRLLSTSSKGRAKFSARTLRKKLGLERPMVATCYQAKWDNYVPTLYEQLKD</sequence>
<dbReference type="Pfam" id="PF01161">
    <property type="entry name" value="PBP"/>
    <property type="match status" value="1"/>
</dbReference>